<dbReference type="EMBL" id="SRYW01000003">
    <property type="protein sequence ID" value="TGY35777.1"/>
    <property type="molecule type" value="Genomic_DNA"/>
</dbReference>
<comment type="caution">
    <text evidence="1">The sequence shown here is derived from an EMBL/GenBank/DDBJ whole genome shotgun (WGS) entry which is preliminary data.</text>
</comment>
<dbReference type="Proteomes" id="UP000306631">
    <property type="component" value="Unassembled WGS sequence"/>
</dbReference>
<dbReference type="PROSITE" id="PS51257">
    <property type="entry name" value="PROKAR_LIPOPROTEIN"/>
    <property type="match status" value="1"/>
</dbReference>
<dbReference type="OrthoDB" id="6050132at2"/>
<accession>A0A4S2D2N5</accession>
<protein>
    <recommendedName>
        <fullName evidence="3">Lipoprotein</fullName>
    </recommendedName>
</protein>
<gene>
    <name evidence="1" type="ORF">E5352_03935</name>
</gene>
<dbReference type="RefSeq" id="WP_136003487.1">
    <property type="nucleotide sequence ID" value="NZ_SRYW01000003.1"/>
</dbReference>
<proteinExistence type="predicted"/>
<name>A0A4S2D2N5_STEMA</name>
<dbReference type="AlphaFoldDB" id="A0A4S2D2N5"/>
<reference evidence="1 2" key="1">
    <citation type="submission" date="2019-04" db="EMBL/GenBank/DDBJ databases">
        <title>Microbes associate with the intestines of laboratory mice.</title>
        <authorList>
            <person name="Navarre W."/>
            <person name="Wong E."/>
            <person name="Huang K."/>
            <person name="Tropini C."/>
            <person name="Ng K."/>
            <person name="Yu B."/>
        </authorList>
    </citation>
    <scope>NUCLEOTIDE SEQUENCE [LARGE SCALE GENOMIC DNA]</scope>
    <source>
        <strain evidence="1 2">NM62_B4-13</strain>
    </source>
</reference>
<evidence type="ECO:0000313" key="1">
    <source>
        <dbReference type="EMBL" id="TGY35777.1"/>
    </source>
</evidence>
<organism evidence="1 2">
    <name type="scientific">Stenotrophomonas maltophilia</name>
    <name type="common">Pseudomonas maltophilia</name>
    <name type="synonym">Xanthomonas maltophilia</name>
    <dbReference type="NCBI Taxonomy" id="40324"/>
    <lineage>
        <taxon>Bacteria</taxon>
        <taxon>Pseudomonadati</taxon>
        <taxon>Pseudomonadota</taxon>
        <taxon>Gammaproteobacteria</taxon>
        <taxon>Lysobacterales</taxon>
        <taxon>Lysobacteraceae</taxon>
        <taxon>Stenotrophomonas</taxon>
        <taxon>Stenotrophomonas maltophilia group</taxon>
    </lineage>
</organism>
<sequence length="150" mass="16379">MRRPPLLLVSLILLLGACRDGHSTGQGRLIGCYADTSRAKESVKVVRENGAYVMSFREGQPWRRVDTPLGTALDAQIATRFSPEDAAGIDDILLTPDGLNGVALLKPDATFQGQASAGNPVVIERGRPRLMVKKRCQWLFARGHYLRHGG</sequence>
<evidence type="ECO:0000313" key="2">
    <source>
        <dbReference type="Proteomes" id="UP000306631"/>
    </source>
</evidence>
<evidence type="ECO:0008006" key="3">
    <source>
        <dbReference type="Google" id="ProtNLM"/>
    </source>
</evidence>